<feature type="compositionally biased region" description="Basic and acidic residues" evidence="8">
    <location>
        <begin position="394"/>
        <end position="407"/>
    </location>
</feature>
<comment type="similarity">
    <text evidence="2">Belongs to the ZWILCH family.</text>
</comment>
<dbReference type="GO" id="GO:0034501">
    <property type="term" value="P:protein localization to kinetochore"/>
    <property type="evidence" value="ECO:0007669"/>
    <property type="project" value="TreeGrafter"/>
</dbReference>
<evidence type="ECO:0000256" key="5">
    <source>
        <dbReference type="ARBA" id="ARBA00022776"/>
    </source>
</evidence>
<proteinExistence type="inferred from homology"/>
<organism evidence="9 10">
    <name type="scientific">Coemansia asiatica</name>
    <dbReference type="NCBI Taxonomy" id="1052880"/>
    <lineage>
        <taxon>Eukaryota</taxon>
        <taxon>Fungi</taxon>
        <taxon>Fungi incertae sedis</taxon>
        <taxon>Zoopagomycota</taxon>
        <taxon>Kickxellomycotina</taxon>
        <taxon>Kickxellomycetes</taxon>
        <taxon>Kickxellales</taxon>
        <taxon>Kickxellaceae</taxon>
        <taxon>Coemansia</taxon>
    </lineage>
</organism>
<evidence type="ECO:0000256" key="1">
    <source>
        <dbReference type="ARBA" id="ARBA00004584"/>
    </source>
</evidence>
<comment type="caution">
    <text evidence="9">The sequence shown here is derived from an EMBL/GenBank/DDBJ whole genome shotgun (WGS) entry which is preliminary data.</text>
</comment>
<dbReference type="Gene3D" id="1.10.287.1880">
    <property type="match status" value="1"/>
</dbReference>
<keyword evidence="3" id="KW-0158">Chromosome</keyword>
<evidence type="ECO:0000256" key="6">
    <source>
        <dbReference type="ARBA" id="ARBA00023306"/>
    </source>
</evidence>
<dbReference type="PANTHER" id="PTHR15995">
    <property type="entry name" value="PROTEIN ZWILCH HOMOLOG"/>
    <property type="match status" value="1"/>
</dbReference>
<keyword evidence="4" id="KW-0132">Cell division</keyword>
<dbReference type="AlphaFoldDB" id="A0A9W7XM71"/>
<dbReference type="PANTHER" id="PTHR15995:SF1">
    <property type="entry name" value="PROTEIN ZWILCH HOMOLOG"/>
    <property type="match status" value="1"/>
</dbReference>
<dbReference type="Pfam" id="PF09817">
    <property type="entry name" value="Zwilch"/>
    <property type="match status" value="1"/>
</dbReference>
<dbReference type="Gene3D" id="1.20.58.730">
    <property type="match status" value="1"/>
</dbReference>
<comment type="subcellular location">
    <subcellularLocation>
        <location evidence="1">Chromosome</location>
        <location evidence="1">Centromere</location>
    </subcellularLocation>
</comment>
<evidence type="ECO:0000256" key="4">
    <source>
        <dbReference type="ARBA" id="ARBA00022618"/>
    </source>
</evidence>
<gene>
    <name evidence="9" type="ORF">LPJ64_002879</name>
</gene>
<evidence type="ECO:0000256" key="8">
    <source>
        <dbReference type="SAM" id="MobiDB-lite"/>
    </source>
</evidence>
<feature type="region of interest" description="Disordered" evidence="8">
    <location>
        <begin position="394"/>
        <end position="424"/>
    </location>
</feature>
<dbReference type="Proteomes" id="UP001145021">
    <property type="component" value="Unassembled WGS sequence"/>
</dbReference>
<evidence type="ECO:0000256" key="7">
    <source>
        <dbReference type="ARBA" id="ARBA00023328"/>
    </source>
</evidence>
<protein>
    <submittedName>
        <fullName evidence="9">Uncharacterized protein</fullName>
    </submittedName>
</protein>
<evidence type="ECO:0000256" key="2">
    <source>
        <dbReference type="ARBA" id="ARBA00009062"/>
    </source>
</evidence>
<accession>A0A9W7XM71</accession>
<keyword evidence="10" id="KW-1185">Reference proteome</keyword>
<dbReference type="EMBL" id="JANBOH010000100">
    <property type="protein sequence ID" value="KAJ1645539.1"/>
    <property type="molecule type" value="Genomic_DNA"/>
</dbReference>
<keyword evidence="5" id="KW-0498">Mitosis</keyword>
<name>A0A9W7XM71_9FUNG</name>
<sequence length="766" mass="85483">MSIQLTKELLNTFISNATRKAEQTLYTTHTISASAFGNTALFYLIPSTVYHPLRRFISLETPFILVSAFKEDSKEIDAKVRYLQTISCGAQPLALWRGLVGQKEEKEEPVNIAQPFIWESQKLDPLERNRARMLTAQYAQILPSLGCDGKQTLPMVVFTSEYSGCTVQLPFYLVVVGPEADGGFANVVAIKHVGQRSENVVLVDRTDEQTLFCQNHWVEYDLLGSPVNSAEASSDSLSAALALLGSSRNPQDSIKQDDEDAACDDLETRSISDVDSVASTTDLGSSSSFVVFHGVWETEKIDFGVSVSLPLMPPPASSQWMLELVSTPLIRDTEAHSQLRKLYMEIKRLETWCECWMAGTKWMDTEQEQKQKADGGLMAQQSTAMFRCHEWQKSDDSLDSAEDRDNSEGASTGTVKEEDVDGASALEKHRSRLGKMIDRFIDTSIQGLLQESEVPMDSAANNDPMGAADPSDMLEFPVRQDLDFVEQLWLLAHQGHDDNDLSEMLAAVAEGLETRRLQPLIHANNQSPLAQVIRDALLMAQKTSLVDVTDERDRLAMQLDLWIDEQPLDAFVLMGIQKIRADFWYLLVAQRLATPRQIGVFLDPQLEPRCLVARFWCLLRVLEIWWLAKQAVPGLPRIYVNQIVASALDHFAAKLKTEGESGLVEKMYFADVKVAVYLPMYSSEVQDFVASIAQGFDPTRYAAMAMNSTQGHHLATKISSRMVQLTKTPALVDQHFSVDSDDSGNLLLDTSSQSEDTYTVFEASLF</sequence>
<keyword evidence="7" id="KW-0137">Centromere</keyword>
<evidence type="ECO:0000256" key="3">
    <source>
        <dbReference type="ARBA" id="ARBA00022454"/>
    </source>
</evidence>
<dbReference type="GO" id="GO:0051301">
    <property type="term" value="P:cell division"/>
    <property type="evidence" value="ECO:0007669"/>
    <property type="project" value="UniProtKB-KW"/>
</dbReference>
<evidence type="ECO:0000313" key="10">
    <source>
        <dbReference type="Proteomes" id="UP001145021"/>
    </source>
</evidence>
<reference evidence="9" key="1">
    <citation type="submission" date="2022-07" db="EMBL/GenBank/DDBJ databases">
        <title>Phylogenomic reconstructions and comparative analyses of Kickxellomycotina fungi.</title>
        <authorList>
            <person name="Reynolds N.K."/>
            <person name="Stajich J.E."/>
            <person name="Barry K."/>
            <person name="Grigoriev I.V."/>
            <person name="Crous P."/>
            <person name="Smith M.E."/>
        </authorList>
    </citation>
    <scope>NUCLEOTIDE SEQUENCE</scope>
    <source>
        <strain evidence="9">NBRC 105413</strain>
    </source>
</reference>
<evidence type="ECO:0000313" key="9">
    <source>
        <dbReference type="EMBL" id="KAJ1645539.1"/>
    </source>
</evidence>
<dbReference type="GO" id="GO:1990423">
    <property type="term" value="C:RZZ complex"/>
    <property type="evidence" value="ECO:0007669"/>
    <property type="project" value="InterPro"/>
</dbReference>
<dbReference type="GO" id="GO:0007094">
    <property type="term" value="P:mitotic spindle assembly checkpoint signaling"/>
    <property type="evidence" value="ECO:0007669"/>
    <property type="project" value="TreeGrafter"/>
</dbReference>
<keyword evidence="6" id="KW-0131">Cell cycle</keyword>
<dbReference type="InterPro" id="IPR018630">
    <property type="entry name" value="Zwilch"/>
</dbReference>